<feature type="transmembrane region" description="Helical" evidence="4">
    <location>
        <begin position="70"/>
        <end position="97"/>
    </location>
</feature>
<name>A0ABT3BCR9_9RHOB</name>
<dbReference type="Proteomes" id="UP001208690">
    <property type="component" value="Unassembled WGS sequence"/>
</dbReference>
<gene>
    <name evidence="6" type="ORF">MUB52_07930</name>
</gene>
<accession>A0ABT3BCR9</accession>
<dbReference type="PROSITE" id="PS00041">
    <property type="entry name" value="HTH_ARAC_FAMILY_1"/>
    <property type="match status" value="1"/>
</dbReference>
<dbReference type="RefSeq" id="WP_263843679.1">
    <property type="nucleotide sequence ID" value="NZ_JALIEB010000004.1"/>
</dbReference>
<dbReference type="SUPFAM" id="SSF46689">
    <property type="entry name" value="Homeodomain-like"/>
    <property type="match status" value="1"/>
</dbReference>
<dbReference type="Gene3D" id="1.10.10.60">
    <property type="entry name" value="Homeodomain-like"/>
    <property type="match status" value="2"/>
</dbReference>
<evidence type="ECO:0000313" key="7">
    <source>
        <dbReference type="Proteomes" id="UP001208690"/>
    </source>
</evidence>
<evidence type="ECO:0000256" key="1">
    <source>
        <dbReference type="ARBA" id="ARBA00023015"/>
    </source>
</evidence>
<keyword evidence="4" id="KW-0812">Transmembrane</keyword>
<dbReference type="InterPro" id="IPR020449">
    <property type="entry name" value="Tscrpt_reg_AraC-type_HTH"/>
</dbReference>
<comment type="caution">
    <text evidence="6">The sequence shown here is derived from an EMBL/GenBank/DDBJ whole genome shotgun (WGS) entry which is preliminary data.</text>
</comment>
<dbReference type="PANTHER" id="PTHR43280">
    <property type="entry name" value="ARAC-FAMILY TRANSCRIPTIONAL REGULATOR"/>
    <property type="match status" value="1"/>
</dbReference>
<dbReference type="EMBL" id="JALIEB010000004">
    <property type="protein sequence ID" value="MCV3271352.1"/>
    <property type="molecule type" value="Genomic_DNA"/>
</dbReference>
<evidence type="ECO:0000256" key="4">
    <source>
        <dbReference type="SAM" id="Phobius"/>
    </source>
</evidence>
<keyword evidence="4" id="KW-1133">Transmembrane helix</keyword>
<keyword evidence="7" id="KW-1185">Reference proteome</keyword>
<protein>
    <submittedName>
        <fullName evidence="6">AraC family transcriptional regulator</fullName>
    </submittedName>
</protein>
<keyword evidence="3" id="KW-0804">Transcription</keyword>
<feature type="transmembrane region" description="Helical" evidence="4">
    <location>
        <begin position="33"/>
        <end position="50"/>
    </location>
</feature>
<evidence type="ECO:0000256" key="3">
    <source>
        <dbReference type="ARBA" id="ARBA00023163"/>
    </source>
</evidence>
<keyword evidence="2" id="KW-0238">DNA-binding</keyword>
<dbReference type="InterPro" id="IPR018060">
    <property type="entry name" value="HTH_AraC"/>
</dbReference>
<dbReference type="SMART" id="SM00342">
    <property type="entry name" value="HTH_ARAC"/>
    <property type="match status" value="1"/>
</dbReference>
<dbReference type="PROSITE" id="PS01124">
    <property type="entry name" value="HTH_ARAC_FAMILY_2"/>
    <property type="match status" value="1"/>
</dbReference>
<evidence type="ECO:0000256" key="2">
    <source>
        <dbReference type="ARBA" id="ARBA00023125"/>
    </source>
</evidence>
<dbReference type="PRINTS" id="PR00032">
    <property type="entry name" value="HTHARAC"/>
</dbReference>
<dbReference type="PANTHER" id="PTHR43280:SF2">
    <property type="entry name" value="HTH-TYPE TRANSCRIPTIONAL REGULATOR EXSA"/>
    <property type="match status" value="1"/>
</dbReference>
<proteinExistence type="predicted"/>
<dbReference type="InterPro" id="IPR009057">
    <property type="entry name" value="Homeodomain-like_sf"/>
</dbReference>
<keyword evidence="4" id="KW-0472">Membrane</keyword>
<evidence type="ECO:0000313" key="6">
    <source>
        <dbReference type="EMBL" id="MCV3271352.1"/>
    </source>
</evidence>
<evidence type="ECO:0000259" key="5">
    <source>
        <dbReference type="PROSITE" id="PS01124"/>
    </source>
</evidence>
<sequence>MSFFATLALSEIAPVLAVALIGLPEIPEDTIAIMSFAANYFVAPLFLLYLRRVLRPEDAVRPQREIMLHFSLPGFATARFDSLFVLAIVLVLVLWGLRAPVAVPPMPGAPFEAVDGDAAKYEKSALTFDRAECIRAKLLRAMQQDQLHRDPNVTLTALAQRLGVSTNRLSQTLNVHMGQSFFDFVNGLRVNEAIPLLLQSDKTVLEIAYEVGFNSRSSFDTAFKARTGCTPSEFKTADGAAPPSLA</sequence>
<reference evidence="6 7" key="1">
    <citation type="submission" date="2022-04" db="EMBL/GenBank/DDBJ databases">
        <title>Roseobacter sp. WL0113 is a bacterium isolated from neritic sediment.</title>
        <authorList>
            <person name="Wang L."/>
            <person name="He W."/>
            <person name="Zhang D.-F."/>
        </authorList>
    </citation>
    <scope>NUCLEOTIDE SEQUENCE [LARGE SCALE GENOMIC DNA]</scope>
    <source>
        <strain evidence="6 7">WL0113</strain>
    </source>
</reference>
<organism evidence="6 7">
    <name type="scientific">Roseobacter sinensis</name>
    <dbReference type="NCBI Taxonomy" id="2931391"/>
    <lineage>
        <taxon>Bacteria</taxon>
        <taxon>Pseudomonadati</taxon>
        <taxon>Pseudomonadota</taxon>
        <taxon>Alphaproteobacteria</taxon>
        <taxon>Rhodobacterales</taxon>
        <taxon>Roseobacteraceae</taxon>
        <taxon>Roseobacter</taxon>
    </lineage>
</organism>
<feature type="domain" description="HTH araC/xylS-type" evidence="5">
    <location>
        <begin position="137"/>
        <end position="237"/>
    </location>
</feature>
<dbReference type="Pfam" id="PF12833">
    <property type="entry name" value="HTH_18"/>
    <property type="match status" value="1"/>
</dbReference>
<keyword evidence="1" id="KW-0805">Transcription regulation</keyword>
<dbReference type="InterPro" id="IPR018062">
    <property type="entry name" value="HTH_AraC-typ_CS"/>
</dbReference>